<name>A0A3G1A4A0_9CREN</name>
<dbReference type="CDD" id="cd16011">
    <property type="entry name" value="iPGM_like"/>
    <property type="match status" value="1"/>
</dbReference>
<keyword evidence="5" id="KW-0324">Glycolysis</keyword>
<evidence type="ECO:0000259" key="6">
    <source>
        <dbReference type="Pfam" id="PF01676"/>
    </source>
</evidence>
<reference evidence="8" key="1">
    <citation type="book" date="2010" name="EXTREMOPHILES" publisher="0:0-0">
        <title>Complete genome sequences of ten hyperthermophilic archaea reveal their metabolic capabilities and possible ecological roles.</title>
        <editorList>
            <person name="?"/>
        </editorList>
        <authorList>
            <person name="Ravin N.V."/>
            <person name="Mardanov A.V."/>
            <person name="Bonch-Osmolovskaya E.A."/>
            <person name="Skryabin K.G."/>
        </authorList>
    </citation>
    <scope>NUCLEOTIDE SEQUENCE [LARGE SCALE GENOMIC DNA]</scope>
    <source>
        <strain evidence="8">1505</strain>
    </source>
</reference>
<dbReference type="Gene3D" id="3.40.720.10">
    <property type="entry name" value="Alkaline Phosphatase, subunit A"/>
    <property type="match status" value="1"/>
</dbReference>
<comment type="catalytic activity">
    <reaction evidence="1">
        <text>(2R)-2-phosphoglycerate = (2R)-3-phosphoglycerate</text>
        <dbReference type="Rhea" id="RHEA:15901"/>
        <dbReference type="ChEBI" id="CHEBI:58272"/>
        <dbReference type="ChEBI" id="CHEBI:58289"/>
        <dbReference type="EC" id="5.4.2.12"/>
    </reaction>
</comment>
<dbReference type="InterPro" id="IPR004456">
    <property type="entry name" value="Pglycerate_mutase_ApgM"/>
</dbReference>
<dbReference type="GeneID" id="25405574"/>
<dbReference type="InterPro" id="IPR042253">
    <property type="entry name" value="Pglycerate_mutase_ApgM_sf"/>
</dbReference>
<comment type="function">
    <text evidence="2">Catalyzes the interconversion of 2-phosphoglycerate and 3-phosphoglycerate.</text>
</comment>
<evidence type="ECO:0000313" key="8">
    <source>
        <dbReference type="Proteomes" id="UP000266720"/>
    </source>
</evidence>
<dbReference type="SUPFAM" id="SSF53649">
    <property type="entry name" value="Alkaline phosphatase-like"/>
    <property type="match status" value="1"/>
</dbReference>
<dbReference type="PIRSF" id="PIRSF006392">
    <property type="entry name" value="IPGAM_arch"/>
    <property type="match status" value="1"/>
</dbReference>
<organism evidence="7 8">
    <name type="scientific">Thermofilum adornatum 1505</name>
    <dbReference type="NCBI Taxonomy" id="697581"/>
    <lineage>
        <taxon>Archaea</taxon>
        <taxon>Thermoproteota</taxon>
        <taxon>Thermoprotei</taxon>
        <taxon>Thermofilales</taxon>
        <taxon>Thermofilaceae</taxon>
        <taxon>Thermofilum</taxon>
    </lineage>
</organism>
<dbReference type="Gene3D" id="3.30.70.2130">
    <property type="entry name" value="Metalloenzyme domain"/>
    <property type="match status" value="1"/>
</dbReference>
<dbReference type="KEGG" id="tcb:TCARB_0112"/>
<protein>
    <submittedName>
        <fullName evidence="7">Phosphoglycerate mutase</fullName>
    </submittedName>
</protein>
<dbReference type="NCBIfam" id="TIGR00306">
    <property type="entry name" value="apgM"/>
    <property type="match status" value="1"/>
</dbReference>
<dbReference type="PANTHER" id="PTHR31209">
    <property type="entry name" value="COFACTOR-INDEPENDENT PHOSPHOGLYCERATE MUTASE"/>
    <property type="match status" value="1"/>
</dbReference>
<dbReference type="InterPro" id="IPR006124">
    <property type="entry name" value="Metalloenzyme"/>
</dbReference>
<accession>A0A3G1A4A0</accession>
<evidence type="ECO:0000256" key="2">
    <source>
        <dbReference type="ARBA" id="ARBA00002315"/>
    </source>
</evidence>
<dbReference type="PANTHER" id="PTHR31209:SF0">
    <property type="entry name" value="METALLOENZYME DOMAIN-CONTAINING PROTEIN"/>
    <property type="match status" value="1"/>
</dbReference>
<dbReference type="GO" id="GO:0006096">
    <property type="term" value="P:glycolytic process"/>
    <property type="evidence" value="ECO:0007669"/>
    <property type="project" value="UniProtKB-KW"/>
</dbReference>
<dbReference type="EMBL" id="CP007493">
    <property type="protein sequence ID" value="AJB41190.1"/>
    <property type="molecule type" value="Genomic_DNA"/>
</dbReference>
<dbReference type="Pfam" id="PF01676">
    <property type="entry name" value="Metalloenzyme"/>
    <property type="match status" value="1"/>
</dbReference>
<evidence type="ECO:0000313" key="7">
    <source>
        <dbReference type="EMBL" id="AJB41190.1"/>
    </source>
</evidence>
<dbReference type="Proteomes" id="UP000266720">
    <property type="component" value="Chromosome"/>
</dbReference>
<evidence type="ECO:0000256" key="1">
    <source>
        <dbReference type="ARBA" id="ARBA00000370"/>
    </source>
</evidence>
<dbReference type="InterPro" id="IPR017850">
    <property type="entry name" value="Alkaline_phosphatase_core_sf"/>
</dbReference>
<comment type="similarity">
    <text evidence="4">Belongs to the BPG-independent phosphoglycerate mutase family. A-PGAM subfamily.</text>
</comment>
<feature type="domain" description="Metalloenzyme" evidence="6">
    <location>
        <begin position="1"/>
        <end position="405"/>
    </location>
</feature>
<dbReference type="AlphaFoldDB" id="A0A3G1A4A0"/>
<gene>
    <name evidence="7" type="ORF">TCARB_0112</name>
</gene>
<evidence type="ECO:0000256" key="5">
    <source>
        <dbReference type="ARBA" id="ARBA00023152"/>
    </source>
</evidence>
<evidence type="ECO:0000256" key="3">
    <source>
        <dbReference type="ARBA" id="ARBA00004921"/>
    </source>
</evidence>
<dbReference type="RefSeq" id="WP_020962699.1">
    <property type="nucleotide sequence ID" value="NZ_CP007493.1"/>
</dbReference>
<dbReference type="STRING" id="697581.TCARB_0112"/>
<dbReference type="GeneID" id="16573691"/>
<evidence type="ECO:0000256" key="4">
    <source>
        <dbReference type="ARBA" id="ARBA00005524"/>
    </source>
</evidence>
<dbReference type="GO" id="GO:0046872">
    <property type="term" value="F:metal ion binding"/>
    <property type="evidence" value="ECO:0007669"/>
    <property type="project" value="InterPro"/>
</dbReference>
<proteinExistence type="inferred from homology"/>
<comment type="pathway">
    <text evidence="3">Carbohydrate degradation.</text>
</comment>
<sequence length="424" mass="46931">MKLIYLVLDGVADKPEDGPTSLELANKPFLDKVASLSRCGLMYTVGKGIAPESDAAVMSILGYDPHKEYTGRGPVEAVGAGLELREGYEVAFRANFATIDPKTRKILDRRCGRNLSSEEAHELAKAVDGLELGVYDGYARVVATVGHRAVVIIGSKTHRVSDNVSNTDPAYEKHGYVSIAKSSFEPYVAEAKPLDGTEEARIMATLVNKFTEKIIQILKDHPINQERIKNGKMPANVILLRDSGGRLPRLEEINKKFGLRFGAVAEMPVEIGIARILKMDMESVPPPTEDKAVDYKIRLEATMKLLERNDVVYVHLKGPDEPGHDGDVKRKVESIELIDRYYVGPLLEQISGKEIALLVTADHATPYTRKSHTDDPVPVVLMLPRNKQDGLKRLTEKECSRGSLGVFQHGYELLPRILEMIKSP</sequence>
<dbReference type="GO" id="GO:0004619">
    <property type="term" value="F:phosphoglycerate mutase activity"/>
    <property type="evidence" value="ECO:0007669"/>
    <property type="project" value="UniProtKB-EC"/>
</dbReference>
<dbReference type="Pfam" id="PF10143">
    <property type="entry name" value="PhosphMutase"/>
    <property type="match status" value="1"/>
</dbReference>